<dbReference type="GeneID" id="68101553"/>
<dbReference type="RefSeq" id="XP_044544845.1">
    <property type="nucleotide sequence ID" value="XM_044699248.1"/>
</dbReference>
<accession>A0AA88GFI2</accession>
<comment type="caution">
    <text evidence="1">The sequence shown here is derived from an EMBL/GenBank/DDBJ whole genome shotgun (WGS) entry which is preliminary data.</text>
</comment>
<sequence length="210" mass="24353">MKLQQPQFLYARLCSGAELIDKETYMKLYDHYRWNDRRTQDVKRFKYAEKVATQSNIYSEPRATNDIRAADNNPNIKTMTETSIIRAIKFCTRRSLTCRISKGFRCTPLVVSAAILSPIVTPTQHLVKFTSIKTLKDCQHYLVDNWEQTKEGQLLLEEEYDELFLDGAFSIDARFALPKDLLGRLESSKFSIVGMFSYYNKSVIACTLFE</sequence>
<proteinExistence type="predicted"/>
<organism evidence="1 2">
    <name type="scientific">Naegleria lovaniensis</name>
    <name type="common">Amoeba</name>
    <dbReference type="NCBI Taxonomy" id="51637"/>
    <lineage>
        <taxon>Eukaryota</taxon>
        <taxon>Discoba</taxon>
        <taxon>Heterolobosea</taxon>
        <taxon>Tetramitia</taxon>
        <taxon>Eutetramitia</taxon>
        <taxon>Vahlkampfiidae</taxon>
        <taxon>Naegleria</taxon>
    </lineage>
</organism>
<dbReference type="Proteomes" id="UP000816034">
    <property type="component" value="Unassembled WGS sequence"/>
</dbReference>
<reference evidence="1 2" key="1">
    <citation type="journal article" date="2018" name="BMC Genomics">
        <title>The genome of Naegleria lovaniensis, the basis for a comparative approach to unravel pathogenicity factors of the human pathogenic amoeba N. fowleri.</title>
        <authorList>
            <person name="Liechti N."/>
            <person name="Schurch N."/>
            <person name="Bruggmann R."/>
            <person name="Wittwer M."/>
        </authorList>
    </citation>
    <scope>NUCLEOTIDE SEQUENCE [LARGE SCALE GENOMIC DNA]</scope>
    <source>
        <strain evidence="1 2">ATCC 30569</strain>
    </source>
</reference>
<evidence type="ECO:0000313" key="2">
    <source>
        <dbReference type="Proteomes" id="UP000816034"/>
    </source>
</evidence>
<dbReference type="AlphaFoldDB" id="A0AA88GFI2"/>
<gene>
    <name evidence="1" type="ORF">C9374_009099</name>
</gene>
<name>A0AA88GFI2_NAELO</name>
<dbReference type="EMBL" id="PYSW02000037">
    <property type="protein sequence ID" value="KAG2377583.1"/>
    <property type="molecule type" value="Genomic_DNA"/>
</dbReference>
<keyword evidence="2" id="KW-1185">Reference proteome</keyword>
<protein>
    <submittedName>
        <fullName evidence="1">Uncharacterized protein</fullName>
    </submittedName>
</protein>
<evidence type="ECO:0000313" key="1">
    <source>
        <dbReference type="EMBL" id="KAG2377583.1"/>
    </source>
</evidence>